<dbReference type="PANTHER" id="PTHR22911:SF79">
    <property type="entry name" value="MOBA-LIKE NTP TRANSFERASE DOMAIN-CONTAINING PROTEIN"/>
    <property type="match status" value="1"/>
</dbReference>
<feature type="domain" description="EamA" evidence="4">
    <location>
        <begin position="154"/>
        <end position="285"/>
    </location>
</feature>
<feature type="transmembrane region" description="Helical" evidence="3">
    <location>
        <begin position="269"/>
        <end position="286"/>
    </location>
</feature>
<feature type="transmembrane region" description="Helical" evidence="3">
    <location>
        <begin position="124"/>
        <end position="144"/>
    </location>
</feature>
<feature type="transmembrane region" description="Helical" evidence="3">
    <location>
        <begin position="182"/>
        <end position="201"/>
    </location>
</feature>
<keyword evidence="6" id="KW-1185">Reference proteome</keyword>
<feature type="transmembrane region" description="Helical" evidence="3">
    <location>
        <begin position="68"/>
        <end position="87"/>
    </location>
</feature>
<dbReference type="Pfam" id="PF00892">
    <property type="entry name" value="EamA"/>
    <property type="match status" value="2"/>
</dbReference>
<dbReference type="PANTHER" id="PTHR22911">
    <property type="entry name" value="ACYL-MALONYL CONDENSING ENZYME-RELATED"/>
    <property type="match status" value="1"/>
</dbReference>
<feature type="transmembrane region" description="Helical" evidence="3">
    <location>
        <begin position="244"/>
        <end position="263"/>
    </location>
</feature>
<dbReference type="EMBL" id="VDUW01000001">
    <property type="protein sequence ID" value="TXL67533.1"/>
    <property type="molecule type" value="Genomic_DNA"/>
</dbReference>
<feature type="transmembrane region" description="Helical" evidence="3">
    <location>
        <begin position="36"/>
        <end position="56"/>
    </location>
</feature>
<dbReference type="SUPFAM" id="SSF103481">
    <property type="entry name" value="Multidrug resistance efflux transporter EmrE"/>
    <property type="match status" value="2"/>
</dbReference>
<organism evidence="5 6">
    <name type="scientific">Cerasibacillus terrae</name>
    <dbReference type="NCBI Taxonomy" id="2498845"/>
    <lineage>
        <taxon>Bacteria</taxon>
        <taxon>Bacillati</taxon>
        <taxon>Bacillota</taxon>
        <taxon>Bacilli</taxon>
        <taxon>Bacillales</taxon>
        <taxon>Bacillaceae</taxon>
        <taxon>Cerasibacillus</taxon>
    </lineage>
</organism>
<evidence type="ECO:0000256" key="3">
    <source>
        <dbReference type="SAM" id="Phobius"/>
    </source>
</evidence>
<feature type="domain" description="EamA" evidence="4">
    <location>
        <begin position="5"/>
        <end position="140"/>
    </location>
</feature>
<accession>A0A5C8P2Z9</accession>
<evidence type="ECO:0000313" key="5">
    <source>
        <dbReference type="EMBL" id="TXL67533.1"/>
    </source>
</evidence>
<dbReference type="Gene3D" id="1.10.3730.20">
    <property type="match status" value="1"/>
</dbReference>
<feature type="transmembrane region" description="Helical" evidence="3">
    <location>
        <begin position="93"/>
        <end position="117"/>
    </location>
</feature>
<reference evidence="5 6" key="1">
    <citation type="submission" date="2019-06" db="EMBL/GenBank/DDBJ databases">
        <title>Cerasibacillus sp. nov., isolated from maize field.</title>
        <authorList>
            <person name="Lin S.-Y."/>
            <person name="Tsai C.-F."/>
            <person name="Young C.-C."/>
        </authorList>
    </citation>
    <scope>NUCLEOTIDE SEQUENCE [LARGE SCALE GENOMIC DNA]</scope>
    <source>
        <strain evidence="5 6">CC-CFT480</strain>
    </source>
</reference>
<keyword evidence="3" id="KW-0812">Transmembrane</keyword>
<comment type="subcellular location">
    <subcellularLocation>
        <location evidence="1">Endomembrane system</location>
        <topology evidence="1">Multi-pass membrane protein</topology>
    </subcellularLocation>
</comment>
<evidence type="ECO:0000313" key="6">
    <source>
        <dbReference type="Proteomes" id="UP000321574"/>
    </source>
</evidence>
<comment type="similarity">
    <text evidence="2">Belongs to the EamA transporter family.</text>
</comment>
<dbReference type="AlphaFoldDB" id="A0A5C8P2Z9"/>
<dbReference type="Proteomes" id="UP000321574">
    <property type="component" value="Unassembled WGS sequence"/>
</dbReference>
<name>A0A5C8P2Z9_9BACI</name>
<dbReference type="InterPro" id="IPR037185">
    <property type="entry name" value="EmrE-like"/>
</dbReference>
<dbReference type="InterPro" id="IPR000620">
    <property type="entry name" value="EamA_dom"/>
</dbReference>
<feature type="transmembrane region" description="Helical" evidence="3">
    <location>
        <begin position="213"/>
        <end position="232"/>
    </location>
</feature>
<protein>
    <submittedName>
        <fullName evidence="5">EamA family transporter</fullName>
    </submittedName>
</protein>
<dbReference type="OrthoDB" id="6707571at2"/>
<keyword evidence="3" id="KW-0472">Membrane</keyword>
<keyword evidence="3" id="KW-1133">Transmembrane helix</keyword>
<gene>
    <name evidence="5" type="ORF">FHP05_00515</name>
</gene>
<evidence type="ECO:0000256" key="2">
    <source>
        <dbReference type="ARBA" id="ARBA00007362"/>
    </source>
</evidence>
<dbReference type="GO" id="GO:0016020">
    <property type="term" value="C:membrane"/>
    <property type="evidence" value="ECO:0007669"/>
    <property type="project" value="InterPro"/>
</dbReference>
<feature type="transmembrane region" description="Helical" evidence="3">
    <location>
        <begin position="150"/>
        <end position="170"/>
    </location>
</feature>
<sequence>MNRIAFLCIVLGATLWGTISWYVKHLYEFGFTAMEIVTIRVVTSTIILLIFLFIVSPKELKLQSWLDIKYFIGTGIISIIFFNYSLFKAIDLATIPIATALLYTAPAFVTIMSVFLFQEKFSKYKVISLIMTFIGICFIVGLVPFDMANISFISIIFGLGSGIGYALYSIFSKFALKRYSSLTITIYTFLVASIVLIPFFPLEKLALFSETTVLMYGFGLGFLPTALAYIIYTFGLQYMETSNASILTTIEPIVATLIGVFIFREAFSFLQMIGMTCILGAVILIHRSPQKEETIPTPQNQLH</sequence>
<comment type="caution">
    <text evidence="5">The sequence shown here is derived from an EMBL/GenBank/DDBJ whole genome shotgun (WGS) entry which is preliminary data.</text>
</comment>
<dbReference type="RefSeq" id="WP_147665039.1">
    <property type="nucleotide sequence ID" value="NZ_VDUW01000001.1"/>
</dbReference>
<proteinExistence type="inferred from homology"/>
<evidence type="ECO:0000256" key="1">
    <source>
        <dbReference type="ARBA" id="ARBA00004127"/>
    </source>
</evidence>
<evidence type="ECO:0000259" key="4">
    <source>
        <dbReference type="Pfam" id="PF00892"/>
    </source>
</evidence>